<dbReference type="CDD" id="cd00156">
    <property type="entry name" value="REC"/>
    <property type="match status" value="1"/>
</dbReference>
<dbReference type="CDD" id="cd00088">
    <property type="entry name" value="HPT"/>
    <property type="match status" value="1"/>
</dbReference>
<sequence>MTSQRAMNNASPSVSLEHIQQNLPTPLNSIVWTNAVGDIQWCNPIFLKLIQRLKSQVYGRPLLHILPLMQDGETVPDRLHPVNRALKSGHSGSEIYIWTVDDQSLLLEISWSPYCLAQECLGAVLLLRDITADYQDDWEGRQHREDLELLVEERSYFLKIANTQLEAEIAQTQYMADRLQESEARFRLLIDNVKDHGIYLLDAAGQVASWNVGAERLKQYTTEDVTGKSISLFFLPEEQYLAAQILAIAAETGEYQGEMQYVRKDGTCFWSDTVVTALRSPTDELRGYAIISRDISERKQARDALRQAEEKYRSMFEHATEGIYQSTLDGRYLSVNPALARIYGYESPKQLTQHIGNIAAQVYFHPERREAFMEQMSQCGEVLGFESQVRRYDGTVIWISENARSVHDASGQFLYYEGSITDITSRKQAELALRQQTQRDRVIAAMTLRIRQSLNLQEVLQATVQEVRQFLKNDRVLIYQLTDDGFGFVAVEATHDKVQELVNADVTDRCLTQSDLQYFQQGHLKEYANIHTSDLDPCYVNFLSQYGVIAQLSVPILQGDKLWGLLIAHHCQQARPWHPLELDLLEQLATQVGIAVKQSNLYETIQMELDSRSRMEIELRESESAIRALHEVTSSPHISSDAAIAALLKLGCEQFKLEIGMVAKIQGDQIEVLHAQEPEGAAKFQGIQFPMVGSFCEATQNANQPLCILSASTTAWRYSRSHINQKLETYLGFPILVRGEIYGTISFVSQHARYAPFKAVEKELLRLMAQWVGGELERQQASQELATAHEEALAATEAKSDFLATMSHEIRTPMNAVIGMTGLLLDTPLNQEQQDFVETVRTSGETLLTLINDILDFSKIESGKLELEQQPFNVRDCIEDALDLLAAKASEKGLELAYQLQADVPPDIVGDVTRLRQVVVNLLSNAVKFTHQGEVVISVSAEPVYPAVALHDNEPEDAREPDTHQLQIVVRDTGIGIPAERMSRLFQPFSQVDSSTTRKYGGTGLGLVICKQLVEIMGGKMWVESTEGEGTSFCFTFRTRAVQMMPSTEHLSAALQGKRVLIVDDNATNRRILNQQISQWGMLPTAASSGAEALQQLAAGQQFDLGIVDMQMPQMDGVVLAQAIHQQPHSAALPLVMLTSWGRHTIDSLDLKQHFQACMNKPVKQSQLLHLLHQSLYQDAPAVQPRKKATVEIERDLATQHPLRILLAEDNTTNQKLALQLLKRMGYRADVAGNGLEVLAALKRQVYDLVFMDVHMPEMDGLSATAEIHRRWTAAQRPRIVAMTANAMQGDRQRCLDAGMDDYISKPIRLEALVQALKETEVLIVPNDLPVADREATIQVDRAALANPDIPLSPIATVGAVNLLPELAVRQGLPLESASTVMVTTVAPVADAPPPPPAIDETVLADLAQIFEGSPDVFREVIECYLDEAPTYLKSIQQGQIEGNAEMLHCAAHTLKSISASMGAIPVSDLCRELENLGTLGNLAPVPPLVEQLEVACAAAAEALTEKLQSVAALVS</sequence>
<evidence type="ECO:0000256" key="15">
    <source>
        <dbReference type="ARBA" id="ARBA00064003"/>
    </source>
</evidence>
<keyword evidence="13" id="KW-0902">Two-component regulatory system</keyword>
<dbReference type="Proteomes" id="UP000625316">
    <property type="component" value="Unassembled WGS sequence"/>
</dbReference>
<dbReference type="SMART" id="SM00091">
    <property type="entry name" value="PAS"/>
    <property type="match status" value="3"/>
</dbReference>
<gene>
    <name evidence="27" type="ORF">IQ266_10860</name>
</gene>
<evidence type="ECO:0000256" key="8">
    <source>
        <dbReference type="ARBA" id="ARBA00022692"/>
    </source>
</evidence>
<evidence type="ECO:0000259" key="22">
    <source>
        <dbReference type="PROSITE" id="PS50109"/>
    </source>
</evidence>
<evidence type="ECO:0000256" key="13">
    <source>
        <dbReference type="ARBA" id="ARBA00023012"/>
    </source>
</evidence>
<dbReference type="GO" id="GO:0005524">
    <property type="term" value="F:ATP binding"/>
    <property type="evidence" value="ECO:0007669"/>
    <property type="project" value="UniProtKB-KW"/>
</dbReference>
<dbReference type="SUPFAM" id="SSF55781">
    <property type="entry name" value="GAF domain-like"/>
    <property type="match status" value="2"/>
</dbReference>
<dbReference type="Gene3D" id="3.40.50.2300">
    <property type="match status" value="2"/>
</dbReference>
<dbReference type="SUPFAM" id="SSF47384">
    <property type="entry name" value="Homodimeric domain of signal transducing histidine kinase"/>
    <property type="match status" value="1"/>
</dbReference>
<dbReference type="SUPFAM" id="SSF47226">
    <property type="entry name" value="Histidine-containing phosphotransfer domain, HPT domain"/>
    <property type="match status" value="1"/>
</dbReference>
<feature type="modified residue" description="4-aspartylphosphate" evidence="19">
    <location>
        <position position="1253"/>
    </location>
</feature>
<feature type="domain" description="PAC" evidence="25">
    <location>
        <begin position="383"/>
        <end position="435"/>
    </location>
</feature>
<dbReference type="FunFam" id="3.30.565.10:FF:000010">
    <property type="entry name" value="Sensor histidine kinase RcsC"/>
    <property type="match status" value="1"/>
</dbReference>
<dbReference type="NCBIfam" id="TIGR00229">
    <property type="entry name" value="sensory_box"/>
    <property type="match status" value="2"/>
</dbReference>
<comment type="subcellular location">
    <subcellularLocation>
        <location evidence="2">Cell membrane</location>
        <topology evidence="2">Multi-pass membrane protein</topology>
    </subcellularLocation>
</comment>
<feature type="domain" description="HPt" evidence="26">
    <location>
        <begin position="1414"/>
        <end position="1511"/>
    </location>
</feature>
<dbReference type="EMBL" id="JADEXQ010000031">
    <property type="protein sequence ID" value="MBE9030230.1"/>
    <property type="molecule type" value="Genomic_DNA"/>
</dbReference>
<dbReference type="PANTHER" id="PTHR45339:SF1">
    <property type="entry name" value="HYBRID SIGNAL TRANSDUCTION HISTIDINE KINASE J"/>
    <property type="match status" value="1"/>
</dbReference>
<dbReference type="InterPro" id="IPR004358">
    <property type="entry name" value="Sig_transdc_His_kin-like_C"/>
</dbReference>
<dbReference type="SUPFAM" id="SSF52172">
    <property type="entry name" value="CheY-like"/>
    <property type="match status" value="2"/>
</dbReference>
<dbReference type="Gene3D" id="1.20.120.160">
    <property type="entry name" value="HPT domain"/>
    <property type="match status" value="1"/>
</dbReference>
<evidence type="ECO:0000256" key="5">
    <source>
        <dbReference type="ARBA" id="ARBA00022475"/>
    </source>
</evidence>
<evidence type="ECO:0000256" key="17">
    <source>
        <dbReference type="ARBA" id="ARBA00074306"/>
    </source>
</evidence>
<keyword evidence="10" id="KW-0418">Kinase</keyword>
<feature type="modified residue" description="Phosphohistidine" evidence="18">
    <location>
        <position position="1453"/>
    </location>
</feature>
<protein>
    <recommendedName>
        <fullName evidence="17">Circadian input-output histidine kinase CikA</fullName>
        <ecNumber evidence="4">2.7.13.3</ecNumber>
    </recommendedName>
    <alternativeName>
        <fullName evidence="16">Sensory/regulatory protein RpfC</fullName>
    </alternativeName>
</protein>
<dbReference type="PRINTS" id="PR00344">
    <property type="entry name" value="BCTRLSENSOR"/>
</dbReference>
<dbReference type="InterPro" id="IPR003661">
    <property type="entry name" value="HisK_dim/P_dom"/>
</dbReference>
<dbReference type="InterPro" id="IPR001789">
    <property type="entry name" value="Sig_transdc_resp-reg_receiver"/>
</dbReference>
<feature type="domain" description="Histidine kinase" evidence="22">
    <location>
        <begin position="805"/>
        <end position="1041"/>
    </location>
</feature>
<dbReference type="Gene3D" id="3.30.450.40">
    <property type="match status" value="2"/>
</dbReference>
<evidence type="ECO:0000256" key="2">
    <source>
        <dbReference type="ARBA" id="ARBA00004651"/>
    </source>
</evidence>
<dbReference type="Gene3D" id="3.30.450.20">
    <property type="entry name" value="PAS domain"/>
    <property type="match status" value="3"/>
</dbReference>
<feature type="domain" description="Response regulatory" evidence="23">
    <location>
        <begin position="1059"/>
        <end position="1176"/>
    </location>
</feature>
<dbReference type="InterPro" id="IPR011006">
    <property type="entry name" value="CheY-like_superfamily"/>
</dbReference>
<dbReference type="GO" id="GO:0005886">
    <property type="term" value="C:plasma membrane"/>
    <property type="evidence" value="ECO:0007669"/>
    <property type="project" value="UniProtKB-SubCell"/>
</dbReference>
<dbReference type="SMART" id="SM00065">
    <property type="entry name" value="GAF"/>
    <property type="match status" value="2"/>
</dbReference>
<proteinExistence type="inferred from homology"/>
<dbReference type="SMART" id="SM00086">
    <property type="entry name" value="PAC"/>
    <property type="match status" value="2"/>
</dbReference>
<dbReference type="CDD" id="cd00082">
    <property type="entry name" value="HisKA"/>
    <property type="match status" value="1"/>
</dbReference>
<dbReference type="Pfam" id="PF01627">
    <property type="entry name" value="Hpt"/>
    <property type="match status" value="1"/>
</dbReference>
<dbReference type="InterPro" id="IPR003594">
    <property type="entry name" value="HATPase_dom"/>
</dbReference>
<dbReference type="InterPro" id="IPR008207">
    <property type="entry name" value="Sig_transdc_His_kin_Hpt_dom"/>
</dbReference>
<dbReference type="CDD" id="cd17546">
    <property type="entry name" value="REC_hyHK_CKI1_RcsC-like"/>
    <property type="match status" value="1"/>
</dbReference>
<evidence type="ECO:0000259" key="21">
    <source>
        <dbReference type="PROSITE" id="PS50046"/>
    </source>
</evidence>
<evidence type="ECO:0000256" key="9">
    <source>
        <dbReference type="ARBA" id="ARBA00022741"/>
    </source>
</evidence>
<dbReference type="PROSITE" id="PS50112">
    <property type="entry name" value="PAS"/>
    <property type="match status" value="2"/>
</dbReference>
<dbReference type="InterPro" id="IPR000014">
    <property type="entry name" value="PAS"/>
</dbReference>
<keyword evidence="20" id="KW-0175">Coiled coil</keyword>
<feature type="domain" description="Response regulatory" evidence="23">
    <location>
        <begin position="1204"/>
        <end position="1321"/>
    </location>
</feature>
<reference evidence="27" key="1">
    <citation type="submission" date="2020-10" db="EMBL/GenBank/DDBJ databases">
        <authorList>
            <person name="Castelo-Branco R."/>
            <person name="Eusebio N."/>
            <person name="Adriana R."/>
            <person name="Vieira A."/>
            <person name="Brugerolle De Fraissinette N."/>
            <person name="Rezende De Castro R."/>
            <person name="Schneider M.P."/>
            <person name="Vasconcelos V."/>
            <person name="Leao P.N."/>
        </authorList>
    </citation>
    <scope>NUCLEOTIDE SEQUENCE</scope>
    <source>
        <strain evidence="27">LEGE 11480</strain>
    </source>
</reference>
<feature type="domain" description="PAC" evidence="25">
    <location>
        <begin position="255"/>
        <end position="307"/>
    </location>
</feature>
<keyword evidence="11" id="KW-0067">ATP-binding</keyword>
<dbReference type="CDD" id="cd00130">
    <property type="entry name" value="PAS"/>
    <property type="match status" value="2"/>
</dbReference>
<dbReference type="PANTHER" id="PTHR45339">
    <property type="entry name" value="HYBRID SIGNAL TRANSDUCTION HISTIDINE KINASE J"/>
    <property type="match status" value="1"/>
</dbReference>
<dbReference type="InterPro" id="IPR036097">
    <property type="entry name" value="HisK_dim/P_sf"/>
</dbReference>
<evidence type="ECO:0000256" key="1">
    <source>
        <dbReference type="ARBA" id="ARBA00000085"/>
    </source>
</evidence>
<keyword evidence="12" id="KW-1133">Transmembrane helix</keyword>
<dbReference type="InterPro" id="IPR016132">
    <property type="entry name" value="Phyto_chromo_attachment"/>
</dbReference>
<evidence type="ECO:0000256" key="7">
    <source>
        <dbReference type="ARBA" id="ARBA00022679"/>
    </source>
</evidence>
<dbReference type="InterPro" id="IPR029016">
    <property type="entry name" value="GAF-like_dom_sf"/>
</dbReference>
<evidence type="ECO:0000256" key="19">
    <source>
        <dbReference type="PROSITE-ProRule" id="PRU00169"/>
    </source>
</evidence>
<dbReference type="CDD" id="cd16922">
    <property type="entry name" value="HATPase_EvgS-ArcB-TorS-like"/>
    <property type="match status" value="1"/>
</dbReference>
<keyword evidence="8" id="KW-0812">Transmembrane</keyword>
<dbReference type="InterPro" id="IPR036890">
    <property type="entry name" value="HATPase_C_sf"/>
</dbReference>
<dbReference type="Pfam" id="PF02518">
    <property type="entry name" value="HATPase_c"/>
    <property type="match status" value="1"/>
</dbReference>
<evidence type="ECO:0000259" key="23">
    <source>
        <dbReference type="PROSITE" id="PS50110"/>
    </source>
</evidence>
<dbReference type="PROSITE" id="PS50109">
    <property type="entry name" value="HIS_KIN"/>
    <property type="match status" value="1"/>
</dbReference>
<feature type="coiled-coil region" evidence="20">
    <location>
        <begin position="291"/>
        <end position="318"/>
    </location>
</feature>
<feature type="domain" description="Phytochrome chromophore attachment site" evidence="21">
    <location>
        <begin position="455"/>
        <end position="591"/>
    </location>
</feature>
<dbReference type="PROSITE" id="PS50894">
    <property type="entry name" value="HPT"/>
    <property type="match status" value="1"/>
</dbReference>
<dbReference type="Gene3D" id="3.30.565.10">
    <property type="entry name" value="Histidine kinase-like ATPase, C-terminal domain"/>
    <property type="match status" value="1"/>
</dbReference>
<dbReference type="SMART" id="SM00073">
    <property type="entry name" value="HPT"/>
    <property type="match status" value="1"/>
</dbReference>
<evidence type="ECO:0000259" key="24">
    <source>
        <dbReference type="PROSITE" id="PS50112"/>
    </source>
</evidence>
<evidence type="ECO:0000313" key="28">
    <source>
        <dbReference type="Proteomes" id="UP000625316"/>
    </source>
</evidence>
<dbReference type="SMART" id="SM00387">
    <property type="entry name" value="HATPase_c"/>
    <property type="match status" value="1"/>
</dbReference>
<keyword evidence="14" id="KW-0472">Membrane</keyword>
<feature type="domain" description="PAS" evidence="24">
    <location>
        <begin position="182"/>
        <end position="253"/>
    </location>
</feature>
<comment type="similarity">
    <text evidence="3">In the N-terminal section; belongs to the phytochrome family.</text>
</comment>
<evidence type="ECO:0000256" key="14">
    <source>
        <dbReference type="ARBA" id="ARBA00023136"/>
    </source>
</evidence>
<accession>A0A928Z4G9</accession>
<evidence type="ECO:0000256" key="11">
    <source>
        <dbReference type="ARBA" id="ARBA00022840"/>
    </source>
</evidence>
<dbReference type="InterPro" id="IPR035965">
    <property type="entry name" value="PAS-like_dom_sf"/>
</dbReference>
<dbReference type="SUPFAM" id="SSF55785">
    <property type="entry name" value="PYP-like sensor domain (PAS domain)"/>
    <property type="match status" value="3"/>
</dbReference>
<keyword evidence="5" id="KW-1003">Cell membrane</keyword>
<dbReference type="FunFam" id="1.10.287.130:FF:000002">
    <property type="entry name" value="Two-component osmosensing histidine kinase"/>
    <property type="match status" value="1"/>
</dbReference>
<evidence type="ECO:0000259" key="26">
    <source>
        <dbReference type="PROSITE" id="PS50894"/>
    </source>
</evidence>
<comment type="subunit">
    <text evidence="15">At low DSF concentrations, interacts with RpfF.</text>
</comment>
<dbReference type="GO" id="GO:0000155">
    <property type="term" value="F:phosphorelay sensor kinase activity"/>
    <property type="evidence" value="ECO:0007669"/>
    <property type="project" value="InterPro"/>
</dbReference>
<evidence type="ECO:0000313" key="27">
    <source>
        <dbReference type="EMBL" id="MBE9030230.1"/>
    </source>
</evidence>
<comment type="caution">
    <text evidence="27">The sequence shown here is derived from an EMBL/GenBank/DDBJ whole genome shotgun (WGS) entry which is preliminary data.</text>
</comment>
<evidence type="ECO:0000256" key="10">
    <source>
        <dbReference type="ARBA" id="ARBA00022777"/>
    </source>
</evidence>
<evidence type="ECO:0000256" key="18">
    <source>
        <dbReference type="PROSITE-ProRule" id="PRU00110"/>
    </source>
</evidence>
<dbReference type="Pfam" id="PF00512">
    <property type="entry name" value="HisKA"/>
    <property type="match status" value="1"/>
</dbReference>
<dbReference type="PROSITE" id="PS50113">
    <property type="entry name" value="PAC"/>
    <property type="match status" value="2"/>
</dbReference>
<dbReference type="PROSITE" id="PS50110">
    <property type="entry name" value="RESPONSE_REGULATORY"/>
    <property type="match status" value="2"/>
</dbReference>
<dbReference type="Pfam" id="PF01590">
    <property type="entry name" value="GAF"/>
    <property type="match status" value="2"/>
</dbReference>
<keyword evidence="28" id="KW-1185">Reference proteome</keyword>
<evidence type="ECO:0000256" key="3">
    <source>
        <dbReference type="ARBA" id="ARBA00006402"/>
    </source>
</evidence>
<keyword evidence="9" id="KW-0547">Nucleotide-binding</keyword>
<feature type="modified residue" description="4-aspartylphosphate" evidence="19">
    <location>
        <position position="1109"/>
    </location>
</feature>
<feature type="domain" description="PAS" evidence="24">
    <location>
        <begin position="308"/>
        <end position="378"/>
    </location>
</feature>
<dbReference type="PROSITE" id="PS50046">
    <property type="entry name" value="PHYTOCHROME_2"/>
    <property type="match status" value="1"/>
</dbReference>
<evidence type="ECO:0000259" key="25">
    <source>
        <dbReference type="PROSITE" id="PS50113"/>
    </source>
</evidence>
<dbReference type="Pfam" id="PF00072">
    <property type="entry name" value="Response_reg"/>
    <property type="match status" value="2"/>
</dbReference>
<dbReference type="InterPro" id="IPR003018">
    <property type="entry name" value="GAF"/>
</dbReference>
<organism evidence="27 28">
    <name type="scientific">Romeriopsis navalis LEGE 11480</name>
    <dbReference type="NCBI Taxonomy" id="2777977"/>
    <lineage>
        <taxon>Bacteria</taxon>
        <taxon>Bacillati</taxon>
        <taxon>Cyanobacteriota</taxon>
        <taxon>Cyanophyceae</taxon>
        <taxon>Leptolyngbyales</taxon>
        <taxon>Leptolyngbyaceae</taxon>
        <taxon>Romeriopsis</taxon>
        <taxon>Romeriopsis navalis</taxon>
    </lineage>
</organism>
<dbReference type="InterPro" id="IPR001610">
    <property type="entry name" value="PAC"/>
</dbReference>
<dbReference type="InterPro" id="IPR000700">
    <property type="entry name" value="PAS-assoc_C"/>
</dbReference>
<comment type="catalytic activity">
    <reaction evidence="1">
        <text>ATP + protein L-histidine = ADP + protein N-phospho-L-histidine.</text>
        <dbReference type="EC" id="2.7.13.3"/>
    </reaction>
</comment>
<dbReference type="SUPFAM" id="SSF55874">
    <property type="entry name" value="ATPase domain of HSP90 chaperone/DNA topoisomerase II/histidine kinase"/>
    <property type="match status" value="1"/>
</dbReference>
<dbReference type="InterPro" id="IPR005467">
    <property type="entry name" value="His_kinase_dom"/>
</dbReference>
<evidence type="ECO:0000256" key="16">
    <source>
        <dbReference type="ARBA" id="ARBA00068150"/>
    </source>
</evidence>
<evidence type="ECO:0000256" key="4">
    <source>
        <dbReference type="ARBA" id="ARBA00012438"/>
    </source>
</evidence>
<keyword evidence="7" id="KW-0808">Transferase</keyword>
<evidence type="ECO:0000256" key="12">
    <source>
        <dbReference type="ARBA" id="ARBA00022989"/>
    </source>
</evidence>
<dbReference type="InterPro" id="IPR036641">
    <property type="entry name" value="HPT_dom_sf"/>
</dbReference>
<evidence type="ECO:0000256" key="20">
    <source>
        <dbReference type="SAM" id="Coils"/>
    </source>
</evidence>
<dbReference type="SMART" id="SM00448">
    <property type="entry name" value="REC"/>
    <property type="match status" value="2"/>
</dbReference>
<name>A0A928Z4G9_9CYAN</name>
<evidence type="ECO:0000256" key="6">
    <source>
        <dbReference type="ARBA" id="ARBA00022553"/>
    </source>
</evidence>
<dbReference type="SMART" id="SM00388">
    <property type="entry name" value="HisKA"/>
    <property type="match status" value="1"/>
</dbReference>
<dbReference type="Gene3D" id="1.10.287.130">
    <property type="match status" value="1"/>
</dbReference>
<dbReference type="Pfam" id="PF13426">
    <property type="entry name" value="PAS_9"/>
    <property type="match status" value="2"/>
</dbReference>
<keyword evidence="6 19" id="KW-0597">Phosphoprotein</keyword>
<dbReference type="EC" id="2.7.13.3" evidence="4"/>